<reference evidence="4 5" key="1">
    <citation type="submission" date="2019-12" db="EMBL/GenBank/DDBJ databases">
        <title>Whole genome sequences of Lactococcus raffinolactis strains isolated from sewage.</title>
        <authorList>
            <person name="Ybazeta G."/>
            <person name="Ross M."/>
            <person name="Brabant-Kirwan D."/>
            <person name="Saleh M."/>
            <person name="Dillon J.A."/>
            <person name="Splinter K."/>
            <person name="Nokhbeh R."/>
        </authorList>
    </citation>
    <scope>NUCLEOTIDE SEQUENCE [LARGE SCALE GENOMIC DNA]</scope>
    <source>
        <strain evidence="3 4">Lr_19_14</strain>
        <strain evidence="2 5">Lr_19_5</strain>
    </source>
</reference>
<evidence type="ECO:0000313" key="5">
    <source>
        <dbReference type="Proteomes" id="UP000501945"/>
    </source>
</evidence>
<evidence type="ECO:0000313" key="4">
    <source>
        <dbReference type="Proteomes" id="UP000501558"/>
    </source>
</evidence>
<evidence type="ECO:0000313" key="3">
    <source>
        <dbReference type="EMBL" id="QIW57636.1"/>
    </source>
</evidence>
<gene>
    <name evidence="3" type="ORF">GU334_01310</name>
    <name evidence="2" type="ORF">GU336_02435</name>
</gene>
<proteinExistence type="predicted"/>
<name>A0A290QAY5_9LACT</name>
<feature type="transmembrane region" description="Helical" evidence="1">
    <location>
        <begin position="6"/>
        <end position="25"/>
    </location>
</feature>
<sequence length="34" mass="3866">MSAFETIQVLFSFGMFTIALIGLVVKLHNHDEKK</sequence>
<dbReference type="GeneID" id="303193933"/>
<keyword evidence="1" id="KW-0472">Membrane</keyword>
<dbReference type="AlphaFoldDB" id="A0A290QAY5"/>
<dbReference type="EMBL" id="CP047628">
    <property type="protein sequence ID" value="QIW57636.1"/>
    <property type="molecule type" value="Genomic_DNA"/>
</dbReference>
<dbReference type="OrthoDB" id="2233819at2"/>
<evidence type="ECO:0000256" key="1">
    <source>
        <dbReference type="SAM" id="Phobius"/>
    </source>
</evidence>
<dbReference type="RefSeq" id="WP_082785331.1">
    <property type="nucleotide sequence ID" value="NZ_BAAAXH010000024.1"/>
</dbReference>
<dbReference type="KEGG" id="lrn:CMV25_06475"/>
<dbReference type="Proteomes" id="UP000501558">
    <property type="component" value="Chromosome"/>
</dbReference>
<keyword evidence="1" id="KW-0812">Transmembrane</keyword>
<evidence type="ECO:0000313" key="2">
    <source>
        <dbReference type="EMBL" id="QIW53101.1"/>
    </source>
</evidence>
<protein>
    <submittedName>
        <fullName evidence="2 3">Holin-like toxin</fullName>
    </submittedName>
</protein>
<keyword evidence="1" id="KW-1133">Transmembrane helix</keyword>
<dbReference type="Pfam" id="PF16935">
    <property type="entry name" value="Hol_Tox"/>
    <property type="match status" value="1"/>
</dbReference>
<accession>A0A290QAY5</accession>
<keyword evidence="4" id="KW-1185">Reference proteome</keyword>
<dbReference type="InterPro" id="IPR031616">
    <property type="entry name" value="BsrE-like"/>
</dbReference>
<dbReference type="Proteomes" id="UP000501945">
    <property type="component" value="Chromosome"/>
</dbReference>
<organism evidence="3 4">
    <name type="scientific">Pseudolactococcus raffinolactis</name>
    <dbReference type="NCBI Taxonomy" id="1366"/>
    <lineage>
        <taxon>Bacteria</taxon>
        <taxon>Bacillati</taxon>
        <taxon>Bacillota</taxon>
        <taxon>Bacilli</taxon>
        <taxon>Lactobacillales</taxon>
        <taxon>Streptococcaceae</taxon>
        <taxon>Pseudolactococcus</taxon>
    </lineage>
</organism>
<dbReference type="EMBL" id="CP047616">
    <property type="protein sequence ID" value="QIW53101.1"/>
    <property type="molecule type" value="Genomic_DNA"/>
</dbReference>